<proteinExistence type="predicted"/>
<dbReference type="AlphaFoldDB" id="X0SNH8"/>
<feature type="transmembrane region" description="Helical" evidence="1">
    <location>
        <begin position="223"/>
        <end position="243"/>
    </location>
</feature>
<dbReference type="Pfam" id="PF12679">
    <property type="entry name" value="ABC2_membrane_2"/>
    <property type="match status" value="1"/>
</dbReference>
<keyword evidence="1" id="KW-0472">Membrane</keyword>
<dbReference type="PANTHER" id="PTHR37305">
    <property type="entry name" value="INTEGRAL MEMBRANE PROTEIN-RELATED"/>
    <property type="match status" value="1"/>
</dbReference>
<feature type="transmembrane region" description="Helical" evidence="1">
    <location>
        <begin position="144"/>
        <end position="167"/>
    </location>
</feature>
<evidence type="ECO:0000313" key="2">
    <source>
        <dbReference type="EMBL" id="GAF82609.1"/>
    </source>
</evidence>
<dbReference type="GO" id="GO:0005886">
    <property type="term" value="C:plasma membrane"/>
    <property type="evidence" value="ECO:0007669"/>
    <property type="project" value="UniProtKB-SubCell"/>
</dbReference>
<dbReference type="GO" id="GO:0140359">
    <property type="term" value="F:ABC-type transporter activity"/>
    <property type="evidence" value="ECO:0007669"/>
    <property type="project" value="InterPro"/>
</dbReference>
<feature type="transmembrane region" description="Helical" evidence="1">
    <location>
        <begin position="174"/>
        <end position="193"/>
    </location>
</feature>
<keyword evidence="1" id="KW-1133">Transmembrane helix</keyword>
<comment type="caution">
    <text evidence="2">The sequence shown here is derived from an EMBL/GenBank/DDBJ whole genome shotgun (WGS) entry which is preliminary data.</text>
</comment>
<dbReference type="PANTHER" id="PTHR37305:SF1">
    <property type="entry name" value="MEMBRANE PROTEIN"/>
    <property type="match status" value="1"/>
</dbReference>
<evidence type="ECO:0008006" key="3">
    <source>
        <dbReference type="Google" id="ProtNLM"/>
    </source>
</evidence>
<feature type="transmembrane region" description="Helical" evidence="1">
    <location>
        <begin position="106"/>
        <end position="132"/>
    </location>
</feature>
<evidence type="ECO:0000256" key="1">
    <source>
        <dbReference type="SAM" id="Phobius"/>
    </source>
</evidence>
<keyword evidence="1" id="KW-0812">Transmembrane</keyword>
<sequence>GQILGWGIALALMGVLVLSIYDSIAAEQEQFQELLEIYPSEINAFVGDITNMATPEGWVSIEFFSYMPLILGIFAVLTGSGLLVSDEENGRLDLILAYPVSRTALFMGRLLAFVTAAVAILVITWLGFIVSMNWSSIDIGWGRMWLPLLSLLAELLLFGTISLLLSMLLPSRRLAATTAGLLLVASFFITGLAKLNEDLEPVAKLSPLNYYQAQEAFEGLNGVWLAGLLAAAVLFAVLAWWCFQRRDIRVGGEGGWRLPWREA</sequence>
<organism evidence="2">
    <name type="scientific">marine sediment metagenome</name>
    <dbReference type="NCBI Taxonomy" id="412755"/>
    <lineage>
        <taxon>unclassified sequences</taxon>
        <taxon>metagenomes</taxon>
        <taxon>ecological metagenomes</taxon>
    </lineage>
</organism>
<feature type="transmembrane region" description="Helical" evidence="1">
    <location>
        <begin position="63"/>
        <end position="85"/>
    </location>
</feature>
<accession>X0SNH8</accession>
<dbReference type="EMBL" id="BARS01007400">
    <property type="protein sequence ID" value="GAF82609.1"/>
    <property type="molecule type" value="Genomic_DNA"/>
</dbReference>
<gene>
    <name evidence="2" type="ORF">S01H1_14246</name>
</gene>
<name>X0SNH8_9ZZZZ</name>
<protein>
    <recommendedName>
        <fullName evidence="3">ABC-2 type transporter domain-containing protein</fullName>
    </recommendedName>
</protein>
<feature type="non-terminal residue" evidence="2">
    <location>
        <position position="1"/>
    </location>
</feature>
<reference evidence="2" key="1">
    <citation type="journal article" date="2014" name="Front. Microbiol.">
        <title>High frequency of phylogenetically diverse reductive dehalogenase-homologous genes in deep subseafloor sedimentary metagenomes.</title>
        <authorList>
            <person name="Kawai M."/>
            <person name="Futagami T."/>
            <person name="Toyoda A."/>
            <person name="Takaki Y."/>
            <person name="Nishi S."/>
            <person name="Hori S."/>
            <person name="Arai W."/>
            <person name="Tsubouchi T."/>
            <person name="Morono Y."/>
            <person name="Uchiyama I."/>
            <person name="Ito T."/>
            <person name="Fujiyama A."/>
            <person name="Inagaki F."/>
            <person name="Takami H."/>
        </authorList>
    </citation>
    <scope>NUCLEOTIDE SEQUENCE</scope>
    <source>
        <strain evidence="2">Expedition CK06-06</strain>
    </source>
</reference>